<dbReference type="AlphaFoldDB" id="F2JLA5"/>
<dbReference type="HOGENOM" id="CLU_078726_0_0_9"/>
<name>F2JLA5_CELLD</name>
<dbReference type="KEGG" id="cle:Clole_4073"/>
<dbReference type="RefSeq" id="WP_013659022.1">
    <property type="nucleotide sequence ID" value="NC_015275.1"/>
</dbReference>
<dbReference type="EMBL" id="CP002582">
    <property type="protein sequence ID" value="ADZ85750.1"/>
    <property type="molecule type" value="Genomic_DNA"/>
</dbReference>
<reference evidence="1 2" key="1">
    <citation type="journal article" date="2011" name="J. Bacteriol.">
        <title>Complete genome sequence of the cellulose-degrading bacterium Cellulosilyticum lentocellum.</title>
        <authorList>
            <consortium name="US DOE Joint Genome Institute"/>
            <person name="Miller D.A."/>
            <person name="Suen G."/>
            <person name="Bruce D."/>
            <person name="Copeland A."/>
            <person name="Cheng J.F."/>
            <person name="Detter C."/>
            <person name="Goodwin L.A."/>
            <person name="Han C.S."/>
            <person name="Hauser L.J."/>
            <person name="Land M.L."/>
            <person name="Lapidus A."/>
            <person name="Lucas S."/>
            <person name="Meincke L."/>
            <person name="Pitluck S."/>
            <person name="Tapia R."/>
            <person name="Teshima H."/>
            <person name="Woyke T."/>
            <person name="Fox B.G."/>
            <person name="Angert E.R."/>
            <person name="Currie C.R."/>
        </authorList>
    </citation>
    <scope>NUCLEOTIDE SEQUENCE [LARGE SCALE GENOMIC DNA]</scope>
    <source>
        <strain evidence="2">ATCC 49066 / DSM 5427 / NCIMB 11756 / RHM5</strain>
    </source>
</reference>
<dbReference type="Proteomes" id="UP000008467">
    <property type="component" value="Chromosome"/>
</dbReference>
<evidence type="ECO:0000313" key="1">
    <source>
        <dbReference type="EMBL" id="ADZ85750.1"/>
    </source>
</evidence>
<dbReference type="SUPFAM" id="SSF81296">
    <property type="entry name" value="E set domains"/>
    <property type="match status" value="1"/>
</dbReference>
<proteinExistence type="predicted"/>
<sequence length="231" mass="26777">MKVTFEYEETQYLSIKSIAVIGDFNAFDASKGEMKKEGDKWVLECIAEPGQHFYKYLINDGIKLNDPLANLYLPDDHGELWSVLMISEEDVRLYNNAEYTVHIEQYNISSNIHEGQVPNNKKDFNLFIDKKVVTRFEFTSVTGLHSVTAIWFNALGEVFEISENHLYTPEGDEDKPLVIWFWINLEDSKRTYHHGLWTMKLFIDGQFVLEDKFNIGRISTYSSAGLLQSRA</sequence>
<dbReference type="STRING" id="642492.Clole_4073"/>
<dbReference type="InterPro" id="IPR013783">
    <property type="entry name" value="Ig-like_fold"/>
</dbReference>
<keyword evidence="2" id="KW-1185">Reference proteome</keyword>
<organism evidence="1 2">
    <name type="scientific">Cellulosilyticum lentocellum (strain ATCC 49066 / DSM 5427 / NCIMB 11756 / RHM5)</name>
    <name type="common">Clostridium lentocellum</name>
    <dbReference type="NCBI Taxonomy" id="642492"/>
    <lineage>
        <taxon>Bacteria</taxon>
        <taxon>Bacillati</taxon>
        <taxon>Bacillota</taxon>
        <taxon>Clostridia</taxon>
        <taxon>Lachnospirales</taxon>
        <taxon>Cellulosilyticaceae</taxon>
        <taxon>Cellulosilyticum</taxon>
    </lineage>
</organism>
<accession>F2JLA5</accession>
<dbReference type="eggNOG" id="ENOG502Z8DH">
    <property type="taxonomic scope" value="Bacteria"/>
</dbReference>
<evidence type="ECO:0008006" key="3">
    <source>
        <dbReference type="Google" id="ProtNLM"/>
    </source>
</evidence>
<gene>
    <name evidence="1" type="ordered locus">Clole_4073</name>
</gene>
<dbReference type="InterPro" id="IPR014756">
    <property type="entry name" value="Ig_E-set"/>
</dbReference>
<dbReference type="Gene3D" id="2.60.40.10">
    <property type="entry name" value="Immunoglobulins"/>
    <property type="match status" value="1"/>
</dbReference>
<protein>
    <recommendedName>
        <fullName evidence="3">AMP-activated protein kinase glycogen-binding domain-containing protein</fullName>
    </recommendedName>
</protein>
<evidence type="ECO:0000313" key="2">
    <source>
        <dbReference type="Proteomes" id="UP000008467"/>
    </source>
</evidence>